<proteinExistence type="predicted"/>
<protein>
    <recommendedName>
        <fullName evidence="3">DUF1292 domain-containing protein</fullName>
    </recommendedName>
</protein>
<gene>
    <name evidence="1" type="ORF">SAMN05216244_3705</name>
</gene>
<organism evidence="1 2">
    <name type="scientific">Sediminibacillus halophilus</name>
    <dbReference type="NCBI Taxonomy" id="482461"/>
    <lineage>
        <taxon>Bacteria</taxon>
        <taxon>Bacillati</taxon>
        <taxon>Bacillota</taxon>
        <taxon>Bacilli</taxon>
        <taxon>Bacillales</taxon>
        <taxon>Bacillaceae</taxon>
        <taxon>Sediminibacillus</taxon>
    </lineage>
</organism>
<dbReference type="AlphaFoldDB" id="A0A1G9X1Q3"/>
<evidence type="ECO:0000313" key="1">
    <source>
        <dbReference type="EMBL" id="SDM90386.1"/>
    </source>
</evidence>
<dbReference type="Proteomes" id="UP000182347">
    <property type="component" value="Unassembled WGS sequence"/>
</dbReference>
<sequence length="86" mass="9958">MKQPEDNVETISIEDEAGNQKDYEVDAVIEMDNKEYVLYSSGTELKMKRILHEDDDEFLLDVSEDEMAKLIDAYDEAIAEETKEVH</sequence>
<evidence type="ECO:0008006" key="3">
    <source>
        <dbReference type="Google" id="ProtNLM"/>
    </source>
</evidence>
<evidence type="ECO:0000313" key="2">
    <source>
        <dbReference type="Proteomes" id="UP000182347"/>
    </source>
</evidence>
<reference evidence="2" key="1">
    <citation type="submission" date="2016-10" db="EMBL/GenBank/DDBJ databases">
        <authorList>
            <person name="Varghese N."/>
            <person name="Submissions S."/>
        </authorList>
    </citation>
    <scope>NUCLEOTIDE SEQUENCE [LARGE SCALE GENOMIC DNA]</scope>
    <source>
        <strain evidence="2">CGMCC 1.6199</strain>
    </source>
</reference>
<dbReference type="RefSeq" id="WP_074600706.1">
    <property type="nucleotide sequence ID" value="NZ_FNHF01000006.1"/>
</dbReference>
<dbReference type="STRING" id="482461.SAMN05216244_3705"/>
<accession>A0A1G9X1Q3</accession>
<dbReference type="OrthoDB" id="2973997at2"/>
<dbReference type="EMBL" id="FNHF01000006">
    <property type="protein sequence ID" value="SDM90386.1"/>
    <property type="molecule type" value="Genomic_DNA"/>
</dbReference>
<name>A0A1G9X1Q3_9BACI</name>
<keyword evidence="2" id="KW-1185">Reference proteome</keyword>